<dbReference type="Pfam" id="PF25788">
    <property type="entry name" value="Ig_Rha78A_N"/>
    <property type="match status" value="1"/>
</dbReference>
<dbReference type="SUPFAM" id="SSF48208">
    <property type="entry name" value="Six-hairpin glycosidases"/>
    <property type="match status" value="1"/>
</dbReference>
<dbReference type="PANTHER" id="PTHR33307">
    <property type="entry name" value="ALPHA-RHAMNOSIDASE (EUROFUNG)"/>
    <property type="match status" value="1"/>
</dbReference>
<proteinExistence type="predicted"/>
<keyword evidence="9" id="KW-1185">Reference proteome</keyword>
<accession>A0ABW9JPC8</accession>
<dbReference type="InterPro" id="IPR013737">
    <property type="entry name" value="Bac_rhamnosid_N"/>
</dbReference>
<comment type="catalytic activity">
    <reaction evidence="1">
        <text>Hydrolysis of terminal non-reducing alpha-L-rhamnose residues in alpha-L-rhamnosides.</text>
        <dbReference type="EC" id="3.2.1.40"/>
    </reaction>
</comment>
<feature type="domain" description="Alpha-L-rhamnosidase C-terminal" evidence="7">
    <location>
        <begin position="847"/>
        <end position="917"/>
    </location>
</feature>
<evidence type="ECO:0000256" key="2">
    <source>
        <dbReference type="ARBA" id="ARBA00012652"/>
    </source>
</evidence>
<dbReference type="PANTHER" id="PTHR33307:SF6">
    <property type="entry name" value="ALPHA-RHAMNOSIDASE (EUROFUNG)-RELATED"/>
    <property type="match status" value="1"/>
</dbReference>
<gene>
    <name evidence="8" type="ORF">E5L68_019895</name>
</gene>
<keyword evidence="3 8" id="KW-0378">Hydrolase</keyword>
<evidence type="ECO:0000259" key="7">
    <source>
        <dbReference type="Pfam" id="PF17390"/>
    </source>
</evidence>
<dbReference type="GO" id="GO:0016787">
    <property type="term" value="F:hydrolase activity"/>
    <property type="evidence" value="ECO:0007669"/>
    <property type="project" value="UniProtKB-KW"/>
</dbReference>
<dbReference type="RefSeq" id="WP_138729315.1">
    <property type="nucleotide sequence ID" value="NZ_SRMP02000051.1"/>
</dbReference>
<evidence type="ECO:0000259" key="4">
    <source>
        <dbReference type="Pfam" id="PF05592"/>
    </source>
</evidence>
<dbReference type="PIRSF" id="PIRSF010631">
    <property type="entry name" value="A-rhamnsds"/>
    <property type="match status" value="1"/>
</dbReference>
<evidence type="ECO:0000259" key="6">
    <source>
        <dbReference type="Pfam" id="PF17389"/>
    </source>
</evidence>
<dbReference type="EC" id="3.2.1.40" evidence="2"/>
<dbReference type="Gene3D" id="1.50.10.10">
    <property type="match status" value="1"/>
</dbReference>
<dbReference type="EMBL" id="SRMP02000051">
    <property type="protein sequence ID" value="MFN0293650.1"/>
    <property type="molecule type" value="Genomic_DNA"/>
</dbReference>
<dbReference type="Gene3D" id="2.60.40.10">
    <property type="entry name" value="Immunoglobulins"/>
    <property type="match status" value="1"/>
</dbReference>
<dbReference type="Pfam" id="PF05592">
    <property type="entry name" value="Bac_rhamnosid"/>
    <property type="match status" value="1"/>
</dbReference>
<reference evidence="8 9" key="1">
    <citation type="submission" date="2024-12" db="EMBL/GenBank/DDBJ databases">
        <authorList>
            <person name="Hu S."/>
        </authorList>
    </citation>
    <scope>NUCLEOTIDE SEQUENCE [LARGE SCALE GENOMIC DNA]</scope>
    <source>
        <strain evidence="8 9">P-25</strain>
    </source>
</reference>
<dbReference type="Pfam" id="PF08531">
    <property type="entry name" value="Bac_rhamnosid_N"/>
    <property type="match status" value="1"/>
</dbReference>
<dbReference type="InterPro" id="IPR008902">
    <property type="entry name" value="Rhamnosid_concanavalin"/>
</dbReference>
<evidence type="ECO:0000256" key="3">
    <source>
        <dbReference type="ARBA" id="ARBA00022801"/>
    </source>
</evidence>
<feature type="domain" description="Alpha-L-rhamnosidase concanavalin-like" evidence="4">
    <location>
        <begin position="366"/>
        <end position="463"/>
    </location>
</feature>
<evidence type="ECO:0000256" key="1">
    <source>
        <dbReference type="ARBA" id="ARBA00001445"/>
    </source>
</evidence>
<evidence type="ECO:0000259" key="5">
    <source>
        <dbReference type="Pfam" id="PF08531"/>
    </source>
</evidence>
<dbReference type="InterPro" id="IPR035396">
    <property type="entry name" value="Bac_rhamnosid6H"/>
</dbReference>
<dbReference type="InterPro" id="IPR013783">
    <property type="entry name" value="Ig-like_fold"/>
</dbReference>
<dbReference type="Gene3D" id="2.60.120.260">
    <property type="entry name" value="Galactose-binding domain-like"/>
    <property type="match status" value="2"/>
</dbReference>
<feature type="domain" description="Alpha-L-rhamnosidase six-hairpin glycosidase" evidence="6">
    <location>
        <begin position="470"/>
        <end position="845"/>
    </location>
</feature>
<dbReference type="InterPro" id="IPR035398">
    <property type="entry name" value="Bac_rhamnosid_C"/>
</dbReference>
<dbReference type="Gene3D" id="2.60.420.10">
    <property type="entry name" value="Maltose phosphorylase, domain 3"/>
    <property type="match status" value="1"/>
</dbReference>
<sequence>MRDIICSASNLFAFFLLLIPTLKVYALSGIQPVNLRSEYKVNPVIDIKNPRLSWELISDQNNEVQTSYQIMVASSVKLLEQNKPDIWNSGKVNSNSTNQIAYKGKDLISTEVYYWKVRSWNKSKNEGKWSDISRWEMGLLDKKEWKASWIGYNLDSLNKNTSYHLPPAPYFRKAKDLKKPIKSGRLYITSLGLHEFYINGKRIGKDYFVPGWTDYNKRVYYQVYDITSNLTHGKNAFGAILSYGWYSGYLGYALLVKSPQVRAFYGDTPLLKARLVIEYQDGEKEVIVTDNTWRANDGPLRESDILNGETYNAGMDLGDWNMPQYDVQRWKTVKIYPDKEERMLQVYPGNPVRIYTELKPKSITERPDGKYIVDFGQNFSGVVRLKVKGKAGDSITLRYGEMLHPDGRLMTENLRKARATDRYILKGGAEETWMPTFTYHGFQYAEISGLKYAPHKEVLTGIVFSSATPEAGKLETDNKMVNRLYENIVWTQRSNYFDIPTDCPQRDERLAWTGDAHVYMKSAIYNTDIAAFFTKWLEDVNDSQLANGAYSIYAPMPMKDGKAAIRASDSYSAGWMEAGIICTYELYHAYGDIHTVKKYWNNMKKFIHFLAQKSRGNFLFKERSFEETTPKGGFGDWLSIGNKTSPDLLATMYYGYCANLMAEMAKAVEEKEDQAYYEEKSKKIKKAFSDYYMDETGRLKVNSSIYGDVKGYIEYRPEKGFHGHTQTAYANAIYMNLLTPLQKEAAGKNLKDLINENSGKLATGFLGVKPLLPALSVTGSTDLAYKLLMSEEYPSWGFEVANGATTIWERWNSYTKEKGFENNAGMNSFNHYSFGSVNEWMFENMVGIKSTKPGFREFVVKPEIPTNGINSVKAFYQSINGLIHCSWKKDGDLFILSVNVPVNTKAKVYVPVGTEPNILMNKRLLSEKELKNKLEKNVFVVEVGSGSYTFSSKIK</sequence>
<dbReference type="InterPro" id="IPR016007">
    <property type="entry name" value="Alpha_rhamnosid"/>
</dbReference>
<dbReference type="Proteomes" id="UP001517367">
    <property type="component" value="Unassembled WGS sequence"/>
</dbReference>
<dbReference type="Pfam" id="PF17389">
    <property type="entry name" value="Bac_rhamnosid6H"/>
    <property type="match status" value="1"/>
</dbReference>
<dbReference type="Pfam" id="PF17390">
    <property type="entry name" value="Bac_rhamnosid_C"/>
    <property type="match status" value="1"/>
</dbReference>
<organism evidence="8 9">
    <name type="scientific">Pedobacter helvus</name>
    <dbReference type="NCBI Taxonomy" id="2563444"/>
    <lineage>
        <taxon>Bacteria</taxon>
        <taxon>Pseudomonadati</taxon>
        <taxon>Bacteroidota</taxon>
        <taxon>Sphingobacteriia</taxon>
        <taxon>Sphingobacteriales</taxon>
        <taxon>Sphingobacteriaceae</taxon>
        <taxon>Pedobacter</taxon>
    </lineage>
</organism>
<protein>
    <recommendedName>
        <fullName evidence="2">alpha-L-rhamnosidase</fullName>
        <ecNumber evidence="2">3.2.1.40</ecNumber>
    </recommendedName>
</protein>
<name>A0ABW9JPC8_9SPHI</name>
<dbReference type="InterPro" id="IPR012341">
    <property type="entry name" value="6hp_glycosidase-like_sf"/>
</dbReference>
<evidence type="ECO:0000313" key="8">
    <source>
        <dbReference type="EMBL" id="MFN0293650.1"/>
    </source>
</evidence>
<dbReference type="InterPro" id="IPR008928">
    <property type="entry name" value="6-hairpin_glycosidase_sf"/>
</dbReference>
<comment type="caution">
    <text evidence="8">The sequence shown here is derived from an EMBL/GenBank/DDBJ whole genome shotgun (WGS) entry which is preliminary data.</text>
</comment>
<evidence type="ECO:0000313" key="9">
    <source>
        <dbReference type="Proteomes" id="UP001517367"/>
    </source>
</evidence>
<feature type="domain" description="Bacterial alpha-L-rhamnosidase N-terminal" evidence="5">
    <location>
        <begin position="179"/>
        <end position="354"/>
    </location>
</feature>